<protein>
    <submittedName>
        <fullName evidence="3">GPI-anchored surface protein, putative</fullName>
    </submittedName>
</protein>
<dbReference type="EMBL" id="CYKH01000275">
    <property type="protein sequence ID" value="CUF25173.1"/>
    <property type="molecule type" value="Genomic_DNA"/>
</dbReference>
<feature type="signal peptide" evidence="2">
    <location>
        <begin position="1"/>
        <end position="24"/>
    </location>
</feature>
<gene>
    <name evidence="3" type="ORF">BSAL_60670</name>
</gene>
<proteinExistence type="predicted"/>
<reference evidence="4" key="1">
    <citation type="submission" date="2015-09" db="EMBL/GenBank/DDBJ databases">
        <authorList>
            <consortium name="Pathogen Informatics"/>
        </authorList>
    </citation>
    <scope>NUCLEOTIDE SEQUENCE [LARGE SCALE GENOMIC DNA]</scope>
    <source>
        <strain evidence="4">Lake Konstanz</strain>
    </source>
</reference>
<accession>A0A0S4ITX7</accession>
<feature type="chain" id="PRO_5006621534" evidence="2">
    <location>
        <begin position="25"/>
        <end position="316"/>
    </location>
</feature>
<dbReference type="AlphaFoldDB" id="A0A0S4ITX7"/>
<organism evidence="3 4">
    <name type="scientific">Bodo saltans</name>
    <name type="common">Flagellated protozoan</name>
    <dbReference type="NCBI Taxonomy" id="75058"/>
    <lineage>
        <taxon>Eukaryota</taxon>
        <taxon>Discoba</taxon>
        <taxon>Euglenozoa</taxon>
        <taxon>Kinetoplastea</taxon>
        <taxon>Metakinetoplastina</taxon>
        <taxon>Eubodonida</taxon>
        <taxon>Bodonidae</taxon>
        <taxon>Bodo</taxon>
    </lineage>
</organism>
<dbReference type="Proteomes" id="UP000051952">
    <property type="component" value="Unassembled WGS sequence"/>
</dbReference>
<evidence type="ECO:0000256" key="1">
    <source>
        <dbReference type="SAM" id="Phobius"/>
    </source>
</evidence>
<keyword evidence="4" id="KW-1185">Reference proteome</keyword>
<name>A0A0S4ITX7_BODSA</name>
<keyword evidence="2" id="KW-0732">Signal</keyword>
<keyword evidence="1" id="KW-0472">Membrane</keyword>
<keyword evidence="1" id="KW-0812">Transmembrane</keyword>
<keyword evidence="1" id="KW-1133">Transmembrane helix</keyword>
<sequence length="316" mass="34456">MTQFATVLLAAIIACTTLVASVSASRRDLPSCFSNTDAYIFKSLVVATQPLTSTLIQRYQGRQLTIMCMSFVEYGPSCGTSSVPQLCSRLVSDASAAFTCETLSQYVTDPSAEVVRGSRDGPEMIWLVKWDGTSKAVSCYPRQVDIRMLAFIENGVESSKTVWAFLLILAILSVLLILVAFFSYLRTRYYQIDASGATTIAGPKAVFRGPQMSVNAPTAQFKDITTVYLPVRDSAALNDMTTAKIGQLLSDPNTPRGRRDAIYLDEEFGPDGTQLSRGPGGSSIRRKKKLAAREDQASAAAKHRRLLLVMAFTIQS</sequence>
<evidence type="ECO:0000313" key="3">
    <source>
        <dbReference type="EMBL" id="CUF25173.1"/>
    </source>
</evidence>
<evidence type="ECO:0000256" key="2">
    <source>
        <dbReference type="SAM" id="SignalP"/>
    </source>
</evidence>
<dbReference type="VEuPathDB" id="TriTrypDB:BSAL_60670"/>
<feature type="transmembrane region" description="Helical" evidence="1">
    <location>
        <begin position="162"/>
        <end position="185"/>
    </location>
</feature>
<evidence type="ECO:0000313" key="4">
    <source>
        <dbReference type="Proteomes" id="UP000051952"/>
    </source>
</evidence>